<accession>A0A9D9N7F7</accession>
<evidence type="ECO:0000259" key="6">
    <source>
        <dbReference type="SMART" id="SM01266"/>
    </source>
</evidence>
<protein>
    <recommendedName>
        <fullName evidence="5">Acetyltransferase</fullName>
        <ecNumber evidence="5">2.3.1.-</ecNumber>
    </recommendedName>
</protein>
<evidence type="ECO:0000313" key="8">
    <source>
        <dbReference type="Proteomes" id="UP000823618"/>
    </source>
</evidence>
<dbReference type="GO" id="GO:0008870">
    <property type="term" value="F:galactoside O-acetyltransferase activity"/>
    <property type="evidence" value="ECO:0007669"/>
    <property type="project" value="TreeGrafter"/>
</dbReference>
<evidence type="ECO:0000256" key="4">
    <source>
        <dbReference type="ARBA" id="ARBA00023315"/>
    </source>
</evidence>
<evidence type="ECO:0000256" key="3">
    <source>
        <dbReference type="ARBA" id="ARBA00022737"/>
    </source>
</evidence>
<dbReference type="Pfam" id="PF00132">
    <property type="entry name" value="Hexapep"/>
    <property type="match status" value="1"/>
</dbReference>
<evidence type="ECO:0000256" key="5">
    <source>
        <dbReference type="RuleBase" id="RU367021"/>
    </source>
</evidence>
<gene>
    <name evidence="7" type="ORF">IAC13_03485</name>
</gene>
<dbReference type="AlphaFoldDB" id="A0A9D9N7F7"/>
<dbReference type="InterPro" id="IPR001451">
    <property type="entry name" value="Hexapep"/>
</dbReference>
<dbReference type="InterPro" id="IPR039369">
    <property type="entry name" value="LacA-like"/>
</dbReference>
<dbReference type="Pfam" id="PF12464">
    <property type="entry name" value="Mac"/>
    <property type="match status" value="1"/>
</dbReference>
<evidence type="ECO:0000256" key="2">
    <source>
        <dbReference type="ARBA" id="ARBA00022679"/>
    </source>
</evidence>
<keyword evidence="3" id="KW-0677">Repeat</keyword>
<dbReference type="Gene3D" id="2.160.10.10">
    <property type="entry name" value="Hexapeptide repeat proteins"/>
    <property type="match status" value="1"/>
</dbReference>
<dbReference type="Proteomes" id="UP000823618">
    <property type="component" value="Unassembled WGS sequence"/>
</dbReference>
<dbReference type="InterPro" id="IPR018357">
    <property type="entry name" value="Hexapep_transf_CS"/>
</dbReference>
<evidence type="ECO:0000256" key="1">
    <source>
        <dbReference type="ARBA" id="ARBA00007274"/>
    </source>
</evidence>
<organism evidence="7 8">
    <name type="scientific">Candidatus Scybalomonas excrementavium</name>
    <dbReference type="NCBI Taxonomy" id="2840943"/>
    <lineage>
        <taxon>Bacteria</taxon>
        <taxon>Bacillati</taxon>
        <taxon>Bacillota</taxon>
        <taxon>Clostridia</taxon>
        <taxon>Lachnospirales</taxon>
        <taxon>Lachnospiraceae</taxon>
        <taxon>Lachnospiraceae incertae sedis</taxon>
        <taxon>Candidatus Scybalomonas</taxon>
    </lineage>
</organism>
<comment type="similarity">
    <text evidence="1 5">Belongs to the transferase hexapeptide repeat family.</text>
</comment>
<sequence length="205" mass="23340">MSVYEQMHSGKIYYSDDESLLKEQEKCLDLLYEFNMTRPTEGKKREALLKEMFAEIGEGCYIEPPLRSNWGGRHVHFGHHVYVNFNLTLVDDTHIYVGDHTMIAPNVILATAGHPILPELREKTAQFNLPIHIGKNVWIGAGVIVMPGVTIGDNTVIGAGSVVTKNIPSNVVAFGHPCRVVREINEHDKEYYYRDRKINYEDLKE</sequence>
<dbReference type="EC" id="2.3.1.-" evidence="5"/>
<proteinExistence type="inferred from homology"/>
<dbReference type="CDD" id="cd03357">
    <property type="entry name" value="LbH_MAT_GAT"/>
    <property type="match status" value="1"/>
</dbReference>
<dbReference type="PANTHER" id="PTHR43017:SF1">
    <property type="entry name" value="ACETYLTRANSFERASE YJL218W-RELATED"/>
    <property type="match status" value="1"/>
</dbReference>
<dbReference type="InterPro" id="IPR024688">
    <property type="entry name" value="Mac_dom"/>
</dbReference>
<reference evidence="7" key="1">
    <citation type="submission" date="2020-10" db="EMBL/GenBank/DDBJ databases">
        <authorList>
            <person name="Gilroy R."/>
        </authorList>
    </citation>
    <scope>NUCLEOTIDE SEQUENCE</scope>
    <source>
        <strain evidence="7">E3-2379</strain>
    </source>
</reference>
<dbReference type="EMBL" id="JADIML010000096">
    <property type="protein sequence ID" value="MBO8462978.1"/>
    <property type="molecule type" value="Genomic_DNA"/>
</dbReference>
<dbReference type="SMART" id="SM01266">
    <property type="entry name" value="Mac"/>
    <property type="match status" value="1"/>
</dbReference>
<keyword evidence="2 5" id="KW-0808">Transferase</keyword>
<feature type="domain" description="Maltose/galactoside acetyltransferase" evidence="6">
    <location>
        <begin position="4"/>
        <end position="58"/>
    </location>
</feature>
<dbReference type="FunFam" id="2.160.10.10:FF:000025">
    <property type="entry name" value="Hexapeptide-repeat containing-acetyltransferase"/>
    <property type="match status" value="1"/>
</dbReference>
<dbReference type="SUPFAM" id="SSF51161">
    <property type="entry name" value="Trimeric LpxA-like enzymes"/>
    <property type="match status" value="1"/>
</dbReference>
<evidence type="ECO:0000313" key="7">
    <source>
        <dbReference type="EMBL" id="MBO8462978.1"/>
    </source>
</evidence>
<dbReference type="InterPro" id="IPR011004">
    <property type="entry name" value="Trimer_LpxA-like_sf"/>
</dbReference>
<dbReference type="PROSITE" id="PS00101">
    <property type="entry name" value="HEXAPEP_TRANSFERASES"/>
    <property type="match status" value="1"/>
</dbReference>
<keyword evidence="4 5" id="KW-0012">Acyltransferase</keyword>
<name>A0A9D9N7F7_9FIRM</name>
<dbReference type="PANTHER" id="PTHR43017">
    <property type="entry name" value="GALACTOSIDE O-ACETYLTRANSFERASE"/>
    <property type="match status" value="1"/>
</dbReference>
<reference evidence="7" key="2">
    <citation type="journal article" date="2021" name="PeerJ">
        <title>Extensive microbial diversity within the chicken gut microbiome revealed by metagenomics and culture.</title>
        <authorList>
            <person name="Gilroy R."/>
            <person name="Ravi A."/>
            <person name="Getino M."/>
            <person name="Pursley I."/>
            <person name="Horton D.L."/>
            <person name="Alikhan N.F."/>
            <person name="Baker D."/>
            <person name="Gharbi K."/>
            <person name="Hall N."/>
            <person name="Watson M."/>
            <person name="Adriaenssens E.M."/>
            <person name="Foster-Nyarko E."/>
            <person name="Jarju S."/>
            <person name="Secka A."/>
            <person name="Antonio M."/>
            <person name="Oren A."/>
            <person name="Chaudhuri R.R."/>
            <person name="La Ragione R."/>
            <person name="Hildebrand F."/>
            <person name="Pallen M.J."/>
        </authorList>
    </citation>
    <scope>NUCLEOTIDE SEQUENCE</scope>
    <source>
        <strain evidence="7">E3-2379</strain>
    </source>
</reference>
<comment type="caution">
    <text evidence="7">The sequence shown here is derived from an EMBL/GenBank/DDBJ whole genome shotgun (WGS) entry which is preliminary data.</text>
</comment>